<dbReference type="InterPro" id="IPR011701">
    <property type="entry name" value="MFS"/>
</dbReference>
<dbReference type="Pfam" id="PF07690">
    <property type="entry name" value="MFS_1"/>
    <property type="match status" value="1"/>
</dbReference>
<evidence type="ECO:0000256" key="2">
    <source>
        <dbReference type="ARBA" id="ARBA00022692"/>
    </source>
</evidence>
<feature type="transmembrane region" description="Helical" evidence="5">
    <location>
        <begin position="262"/>
        <end position="281"/>
    </location>
</feature>
<comment type="caution">
    <text evidence="7">The sequence shown here is derived from an EMBL/GenBank/DDBJ whole genome shotgun (WGS) entry which is preliminary data.</text>
</comment>
<dbReference type="InterPro" id="IPR036259">
    <property type="entry name" value="MFS_trans_sf"/>
</dbReference>
<dbReference type="PANTHER" id="PTHR23514:SF13">
    <property type="entry name" value="INNER MEMBRANE PROTEIN YBJJ"/>
    <property type="match status" value="1"/>
</dbReference>
<dbReference type="PANTHER" id="PTHR23514">
    <property type="entry name" value="BYPASS OF STOP CODON PROTEIN 6"/>
    <property type="match status" value="1"/>
</dbReference>
<dbReference type="CDD" id="cd17393">
    <property type="entry name" value="MFS_MosC_like"/>
    <property type="match status" value="1"/>
</dbReference>
<feature type="transmembrane region" description="Helical" evidence="5">
    <location>
        <begin position="102"/>
        <end position="121"/>
    </location>
</feature>
<feature type="transmembrane region" description="Helical" evidence="5">
    <location>
        <begin position="351"/>
        <end position="369"/>
    </location>
</feature>
<keyword evidence="2 5" id="KW-0812">Transmembrane</keyword>
<reference evidence="8" key="1">
    <citation type="journal article" date="2019" name="Int. J. Syst. Evol. Microbiol.">
        <title>The Global Catalogue of Microorganisms (GCM) 10K type strain sequencing project: providing services to taxonomists for standard genome sequencing and annotation.</title>
        <authorList>
            <consortium name="The Broad Institute Genomics Platform"/>
            <consortium name="The Broad Institute Genome Sequencing Center for Infectious Disease"/>
            <person name="Wu L."/>
            <person name="Ma J."/>
        </authorList>
    </citation>
    <scope>NUCLEOTIDE SEQUENCE [LARGE SCALE GENOMIC DNA]</scope>
    <source>
        <strain evidence="8">JCM 16702</strain>
    </source>
</reference>
<feature type="transmembrane region" description="Helical" evidence="5">
    <location>
        <begin position="227"/>
        <end position="250"/>
    </location>
</feature>
<evidence type="ECO:0000313" key="8">
    <source>
        <dbReference type="Proteomes" id="UP001500683"/>
    </source>
</evidence>
<dbReference type="InterPro" id="IPR020846">
    <property type="entry name" value="MFS_dom"/>
</dbReference>
<evidence type="ECO:0000313" key="7">
    <source>
        <dbReference type="EMBL" id="GAA4079743.1"/>
    </source>
</evidence>
<feature type="transmembrane region" description="Helical" evidence="5">
    <location>
        <begin position="12"/>
        <end position="35"/>
    </location>
</feature>
<dbReference type="Gene3D" id="1.20.1250.20">
    <property type="entry name" value="MFS general substrate transporter like domains"/>
    <property type="match status" value="1"/>
</dbReference>
<sequence length="404" mass="39410">MVTRTAAGTLGRARLAVTIAFVAHGLVGSAWVARIPQVKEHLGLSEGALGVALLGAPAGVVVAVRFAGAIVARWGSRATTVAAGTAAALALVPMGLAGNLGALVAALVLFGGSLGLMDVAMNAQGVAIERRLGRPIMSGLHGAYSIGTLLAALVGSGLAHLDVPVPVHLSVAAVVLAALVLAGCQGLLDRSADELPDSAGAAGDDALSGTSARKAGADAVRGARRMLALLGFIGLCSFVGEGAMADWSAVYLRETLDTGAGIAGLGYAGFAVAMTVGRLAGDRIVARYGPVRVLRAGALISALGLGLGLAAGHPVAAIIGFTLFGIGIAPVAPVTFSAAGNLPGVPAAHGISRVTAVGYLGLLGGPPVIGFVAQGVGLTGALCVPVALVAAILLSARATATAAR</sequence>
<dbReference type="InterPro" id="IPR051788">
    <property type="entry name" value="MFS_Transporter"/>
</dbReference>
<gene>
    <name evidence="7" type="ORF">GCM10022214_42760</name>
</gene>
<comment type="subcellular location">
    <subcellularLocation>
        <location evidence="1">Cell membrane</location>
        <topology evidence="1">Multi-pass membrane protein</topology>
    </subcellularLocation>
</comment>
<feature type="transmembrane region" description="Helical" evidence="5">
    <location>
        <begin position="317"/>
        <end position="339"/>
    </location>
</feature>
<dbReference type="Proteomes" id="UP001500683">
    <property type="component" value="Unassembled WGS sequence"/>
</dbReference>
<feature type="transmembrane region" description="Helical" evidence="5">
    <location>
        <begin position="375"/>
        <end position="396"/>
    </location>
</feature>
<dbReference type="EMBL" id="BAAAZG010000026">
    <property type="protein sequence ID" value="GAA4079743.1"/>
    <property type="molecule type" value="Genomic_DNA"/>
</dbReference>
<feature type="transmembrane region" description="Helical" evidence="5">
    <location>
        <begin position="167"/>
        <end position="188"/>
    </location>
</feature>
<accession>A0ABP7W3K8</accession>
<evidence type="ECO:0000256" key="4">
    <source>
        <dbReference type="ARBA" id="ARBA00023136"/>
    </source>
</evidence>
<protein>
    <submittedName>
        <fullName evidence="7">MFS transporter</fullName>
    </submittedName>
</protein>
<feature type="domain" description="Major facilitator superfamily (MFS) profile" evidence="6">
    <location>
        <begin position="13"/>
        <end position="399"/>
    </location>
</feature>
<evidence type="ECO:0000256" key="3">
    <source>
        <dbReference type="ARBA" id="ARBA00022989"/>
    </source>
</evidence>
<keyword evidence="4 5" id="KW-0472">Membrane</keyword>
<evidence type="ECO:0000256" key="5">
    <source>
        <dbReference type="SAM" id="Phobius"/>
    </source>
</evidence>
<dbReference type="RefSeq" id="WP_344950121.1">
    <property type="nucleotide sequence ID" value="NZ_BAAAZG010000026.1"/>
</dbReference>
<proteinExistence type="predicted"/>
<organism evidence="7 8">
    <name type="scientific">Actinomadura miaoliensis</name>
    <dbReference type="NCBI Taxonomy" id="430685"/>
    <lineage>
        <taxon>Bacteria</taxon>
        <taxon>Bacillati</taxon>
        <taxon>Actinomycetota</taxon>
        <taxon>Actinomycetes</taxon>
        <taxon>Streptosporangiales</taxon>
        <taxon>Thermomonosporaceae</taxon>
        <taxon>Actinomadura</taxon>
    </lineage>
</organism>
<keyword evidence="8" id="KW-1185">Reference proteome</keyword>
<name>A0ABP7W3K8_9ACTN</name>
<dbReference type="PROSITE" id="PS50850">
    <property type="entry name" value="MFS"/>
    <property type="match status" value="1"/>
</dbReference>
<evidence type="ECO:0000259" key="6">
    <source>
        <dbReference type="PROSITE" id="PS50850"/>
    </source>
</evidence>
<keyword evidence="3 5" id="KW-1133">Transmembrane helix</keyword>
<evidence type="ECO:0000256" key="1">
    <source>
        <dbReference type="ARBA" id="ARBA00004651"/>
    </source>
</evidence>
<feature type="transmembrane region" description="Helical" evidence="5">
    <location>
        <begin position="47"/>
        <end position="66"/>
    </location>
</feature>
<feature type="transmembrane region" description="Helical" evidence="5">
    <location>
        <begin position="78"/>
        <end position="96"/>
    </location>
</feature>
<feature type="transmembrane region" description="Helical" evidence="5">
    <location>
        <begin position="142"/>
        <end position="161"/>
    </location>
</feature>
<dbReference type="SUPFAM" id="SSF103473">
    <property type="entry name" value="MFS general substrate transporter"/>
    <property type="match status" value="1"/>
</dbReference>
<feature type="transmembrane region" description="Helical" evidence="5">
    <location>
        <begin position="293"/>
        <end position="311"/>
    </location>
</feature>